<dbReference type="EMBL" id="JBHSJE010000004">
    <property type="protein sequence ID" value="MFC4980233.1"/>
    <property type="molecule type" value="Genomic_DNA"/>
</dbReference>
<organism evidence="1 2">
    <name type="scientific">Streptomyces atroolivaceus</name>
    <dbReference type="NCBI Taxonomy" id="66869"/>
    <lineage>
        <taxon>Bacteria</taxon>
        <taxon>Bacillati</taxon>
        <taxon>Actinomycetota</taxon>
        <taxon>Actinomycetes</taxon>
        <taxon>Kitasatosporales</taxon>
        <taxon>Streptomycetaceae</taxon>
        <taxon>Streptomyces</taxon>
    </lineage>
</organism>
<evidence type="ECO:0000313" key="2">
    <source>
        <dbReference type="Proteomes" id="UP001595908"/>
    </source>
</evidence>
<evidence type="ECO:0000313" key="1">
    <source>
        <dbReference type="EMBL" id="MFC4980233.1"/>
    </source>
</evidence>
<dbReference type="RefSeq" id="WP_033296701.1">
    <property type="nucleotide sequence ID" value="NZ_JBHSJE010000004.1"/>
</dbReference>
<sequence length="214" mass="22520">MGVEPAGTRSRVRWTVAAGAAALLLSGCGGDAEAEATALDKAQVASVLPDKDALPDWDFTEDPSVAPMNEVARRNFCASAGNKGCEDSLFVGSSSFVREDEQARARFWMVAYEDEKAAEAAYDVLWKNTARTAGRDEAGLGPVGARRDAVGGPVGHDGAYAITGQIRVGTALLWVSSDARSEEKIDKDLAKDLAALFSDRAQQAQNGGEPSAEL</sequence>
<dbReference type="Proteomes" id="UP001595908">
    <property type="component" value="Unassembled WGS sequence"/>
</dbReference>
<accession>A0ABV9VAI8</accession>
<name>A0ABV9VAI8_STRAZ</name>
<comment type="caution">
    <text evidence="1">The sequence shown here is derived from an EMBL/GenBank/DDBJ whole genome shotgun (WGS) entry which is preliminary data.</text>
</comment>
<proteinExistence type="predicted"/>
<keyword evidence="2" id="KW-1185">Reference proteome</keyword>
<reference evidence="2" key="1">
    <citation type="journal article" date="2019" name="Int. J. Syst. Evol. Microbiol.">
        <title>The Global Catalogue of Microorganisms (GCM) 10K type strain sequencing project: providing services to taxonomists for standard genome sequencing and annotation.</title>
        <authorList>
            <consortium name="The Broad Institute Genomics Platform"/>
            <consortium name="The Broad Institute Genome Sequencing Center for Infectious Disease"/>
            <person name="Wu L."/>
            <person name="Ma J."/>
        </authorList>
    </citation>
    <scope>NUCLEOTIDE SEQUENCE [LARGE SCALE GENOMIC DNA]</scope>
    <source>
        <strain evidence="2">ICMP 257</strain>
    </source>
</reference>
<evidence type="ECO:0008006" key="3">
    <source>
        <dbReference type="Google" id="ProtNLM"/>
    </source>
</evidence>
<gene>
    <name evidence="1" type="ORF">ACFPL4_18050</name>
</gene>
<protein>
    <recommendedName>
        <fullName evidence="3">Lipoprotein</fullName>
    </recommendedName>
</protein>
<dbReference type="GeneID" id="31231126"/>